<feature type="transmembrane region" description="Helical" evidence="14">
    <location>
        <begin position="6"/>
        <end position="28"/>
    </location>
</feature>
<keyword evidence="9" id="KW-0418">Kinase</keyword>
<evidence type="ECO:0000256" key="5">
    <source>
        <dbReference type="ARBA" id="ARBA00022553"/>
    </source>
</evidence>
<dbReference type="PRINTS" id="PR00344">
    <property type="entry name" value="BCTRLSENSOR"/>
</dbReference>
<keyword evidence="11 14" id="KW-1133">Transmembrane helix</keyword>
<keyword evidence="10 17" id="KW-0067">ATP-binding</keyword>
<dbReference type="Pfam" id="PF00672">
    <property type="entry name" value="HAMP"/>
    <property type="match status" value="1"/>
</dbReference>
<dbReference type="InterPro" id="IPR050398">
    <property type="entry name" value="HssS/ArlS-like"/>
</dbReference>
<evidence type="ECO:0000256" key="11">
    <source>
        <dbReference type="ARBA" id="ARBA00022989"/>
    </source>
</evidence>
<dbReference type="SMART" id="SM00304">
    <property type="entry name" value="HAMP"/>
    <property type="match status" value="1"/>
</dbReference>
<dbReference type="Proteomes" id="UP001521137">
    <property type="component" value="Unassembled WGS sequence"/>
</dbReference>
<keyword evidence="5" id="KW-0597">Phosphoprotein</keyword>
<keyword evidence="7 14" id="KW-0812">Transmembrane</keyword>
<dbReference type="PANTHER" id="PTHR45528">
    <property type="entry name" value="SENSOR HISTIDINE KINASE CPXA"/>
    <property type="match status" value="1"/>
</dbReference>
<feature type="domain" description="HAMP" evidence="16">
    <location>
        <begin position="193"/>
        <end position="245"/>
    </location>
</feature>
<dbReference type="PROSITE" id="PS50109">
    <property type="entry name" value="HIS_KIN"/>
    <property type="match status" value="1"/>
</dbReference>
<dbReference type="GO" id="GO:0005524">
    <property type="term" value="F:ATP binding"/>
    <property type="evidence" value="ECO:0007669"/>
    <property type="project" value="UniProtKB-KW"/>
</dbReference>
<evidence type="ECO:0000256" key="4">
    <source>
        <dbReference type="ARBA" id="ARBA00022475"/>
    </source>
</evidence>
<dbReference type="InterPro" id="IPR036890">
    <property type="entry name" value="HATPase_C_sf"/>
</dbReference>
<dbReference type="Gene3D" id="1.10.287.130">
    <property type="match status" value="1"/>
</dbReference>
<keyword evidence="4" id="KW-1003">Cell membrane</keyword>
<dbReference type="SUPFAM" id="SSF55874">
    <property type="entry name" value="ATPase domain of HSP90 chaperone/DNA topoisomerase II/histidine kinase"/>
    <property type="match status" value="1"/>
</dbReference>
<dbReference type="Gene3D" id="3.30.565.10">
    <property type="entry name" value="Histidine kinase-like ATPase, C-terminal domain"/>
    <property type="match status" value="1"/>
</dbReference>
<keyword evidence="8" id="KW-0547">Nucleotide-binding</keyword>
<keyword evidence="18" id="KW-1185">Reference proteome</keyword>
<feature type="domain" description="Histidine kinase" evidence="15">
    <location>
        <begin position="253"/>
        <end position="469"/>
    </location>
</feature>
<evidence type="ECO:0000259" key="16">
    <source>
        <dbReference type="PROSITE" id="PS50885"/>
    </source>
</evidence>
<comment type="caution">
    <text evidence="17">The sequence shown here is derived from an EMBL/GenBank/DDBJ whole genome shotgun (WGS) entry which is preliminary data.</text>
</comment>
<dbReference type="InterPro" id="IPR003661">
    <property type="entry name" value="HisK_dim/P_dom"/>
</dbReference>
<evidence type="ECO:0000313" key="17">
    <source>
        <dbReference type="EMBL" id="MCF2949387.1"/>
    </source>
</evidence>
<dbReference type="CDD" id="cd06225">
    <property type="entry name" value="HAMP"/>
    <property type="match status" value="1"/>
</dbReference>
<reference evidence="17 18" key="1">
    <citation type="submission" date="2022-01" db="EMBL/GenBank/DDBJ databases">
        <title>Paraglaciecola sp. G1-23.</title>
        <authorList>
            <person name="Jin M.S."/>
            <person name="Han D.M."/>
            <person name="Kim H.M."/>
            <person name="Jeon C.O."/>
        </authorList>
    </citation>
    <scope>NUCLEOTIDE SEQUENCE [LARGE SCALE GENOMIC DNA]</scope>
    <source>
        <strain evidence="17 18">G1-23</strain>
    </source>
</reference>
<evidence type="ECO:0000313" key="18">
    <source>
        <dbReference type="Proteomes" id="UP001521137"/>
    </source>
</evidence>
<evidence type="ECO:0000256" key="6">
    <source>
        <dbReference type="ARBA" id="ARBA00022679"/>
    </source>
</evidence>
<dbReference type="EMBL" id="JAKGAS010000008">
    <property type="protein sequence ID" value="MCF2949387.1"/>
    <property type="molecule type" value="Genomic_DNA"/>
</dbReference>
<sequence length="470" mass="52692">MRINVGGKLWLAFFCTLTLTVLTMYLLLHNSLKRGFLDYTSVQAIQRLDVMQGALLNIYRSEGSFSELVQDPKRWLDVKSIIFSDSHRSVSPPNESQQQVQLTQNYYREFVTSISLFDADKNLLMGIIKPEKTISWIPLVDNNAVVAFIGFVKPEVVERESDRRFMAQQLTFFGIISLVVLFISIGVATILTRRISRPIIALSKHTEALASGDYQQRIKINSHDEIAQLGDNFNKLAQTLEANEQSRANWIADISHEMRTPVAVLKAQIEAMQDGIRPLDKNGLSLLAQKVEGLNTLVDDLFELTLSDIGALSYHKQRLSIDELIQSCVEQFQTQAQESNLSLVTQLPKTLPINLHGDGKRLEQLLTNLIENAIRYTDSGGRIEVELITRFEQVIILVRDSAPSVDISQREKIFERLHRLENSRNRATGGAGLGLAICKNIVAAHQGTICAEDSPLGGICIRVTLPQKAQ</sequence>
<protein>
    <recommendedName>
        <fullName evidence="3">histidine kinase</fullName>
        <ecNumber evidence="3">2.7.13.3</ecNumber>
    </recommendedName>
</protein>
<evidence type="ECO:0000256" key="3">
    <source>
        <dbReference type="ARBA" id="ARBA00012438"/>
    </source>
</evidence>
<dbReference type="PROSITE" id="PS50885">
    <property type="entry name" value="HAMP"/>
    <property type="match status" value="1"/>
</dbReference>
<dbReference type="Gene3D" id="6.10.340.10">
    <property type="match status" value="1"/>
</dbReference>
<dbReference type="RefSeq" id="WP_235313488.1">
    <property type="nucleotide sequence ID" value="NZ_JAKGAS010000008.1"/>
</dbReference>
<evidence type="ECO:0000256" key="13">
    <source>
        <dbReference type="ARBA" id="ARBA00023136"/>
    </source>
</evidence>
<evidence type="ECO:0000256" key="2">
    <source>
        <dbReference type="ARBA" id="ARBA00004651"/>
    </source>
</evidence>
<dbReference type="Pfam" id="PF02518">
    <property type="entry name" value="HATPase_c"/>
    <property type="match status" value="1"/>
</dbReference>
<evidence type="ECO:0000256" key="7">
    <source>
        <dbReference type="ARBA" id="ARBA00022692"/>
    </source>
</evidence>
<organism evidence="17 18">
    <name type="scientific">Paraglaciecola algarum</name>
    <dbReference type="NCBI Taxonomy" id="3050085"/>
    <lineage>
        <taxon>Bacteria</taxon>
        <taxon>Pseudomonadati</taxon>
        <taxon>Pseudomonadota</taxon>
        <taxon>Gammaproteobacteria</taxon>
        <taxon>Alteromonadales</taxon>
        <taxon>Alteromonadaceae</taxon>
        <taxon>Paraglaciecola</taxon>
    </lineage>
</organism>
<dbReference type="SUPFAM" id="SSF158472">
    <property type="entry name" value="HAMP domain-like"/>
    <property type="match status" value="1"/>
</dbReference>
<evidence type="ECO:0000256" key="8">
    <source>
        <dbReference type="ARBA" id="ARBA00022741"/>
    </source>
</evidence>
<dbReference type="SMART" id="SM00388">
    <property type="entry name" value="HisKA"/>
    <property type="match status" value="1"/>
</dbReference>
<accession>A0ABS9DBI8</accession>
<evidence type="ECO:0000256" key="10">
    <source>
        <dbReference type="ARBA" id="ARBA00022840"/>
    </source>
</evidence>
<keyword evidence="13 14" id="KW-0472">Membrane</keyword>
<name>A0ABS9DBI8_9ALTE</name>
<feature type="transmembrane region" description="Helical" evidence="14">
    <location>
        <begin position="170"/>
        <end position="191"/>
    </location>
</feature>
<dbReference type="SMART" id="SM00387">
    <property type="entry name" value="HATPase_c"/>
    <property type="match status" value="1"/>
</dbReference>
<evidence type="ECO:0000256" key="9">
    <source>
        <dbReference type="ARBA" id="ARBA00022777"/>
    </source>
</evidence>
<dbReference type="InterPro" id="IPR004358">
    <property type="entry name" value="Sig_transdc_His_kin-like_C"/>
</dbReference>
<dbReference type="InterPro" id="IPR003594">
    <property type="entry name" value="HATPase_dom"/>
</dbReference>
<dbReference type="Pfam" id="PF00512">
    <property type="entry name" value="HisKA"/>
    <property type="match status" value="1"/>
</dbReference>
<evidence type="ECO:0000256" key="1">
    <source>
        <dbReference type="ARBA" id="ARBA00000085"/>
    </source>
</evidence>
<comment type="subcellular location">
    <subcellularLocation>
        <location evidence="2">Cell membrane</location>
        <topology evidence="2">Multi-pass membrane protein</topology>
    </subcellularLocation>
</comment>
<evidence type="ECO:0000259" key="15">
    <source>
        <dbReference type="PROSITE" id="PS50109"/>
    </source>
</evidence>
<keyword evidence="12" id="KW-0902">Two-component regulatory system</keyword>
<dbReference type="SUPFAM" id="SSF47384">
    <property type="entry name" value="Homodimeric domain of signal transducing histidine kinase"/>
    <property type="match status" value="1"/>
</dbReference>
<dbReference type="CDD" id="cd00082">
    <property type="entry name" value="HisKA"/>
    <property type="match status" value="1"/>
</dbReference>
<gene>
    <name evidence="17" type="ORF">L0668_14805</name>
</gene>
<dbReference type="PANTHER" id="PTHR45528:SF1">
    <property type="entry name" value="SENSOR HISTIDINE KINASE CPXA"/>
    <property type="match status" value="1"/>
</dbReference>
<dbReference type="InterPro" id="IPR036097">
    <property type="entry name" value="HisK_dim/P_sf"/>
</dbReference>
<comment type="catalytic activity">
    <reaction evidence="1">
        <text>ATP + protein L-histidine = ADP + protein N-phospho-L-histidine.</text>
        <dbReference type="EC" id="2.7.13.3"/>
    </reaction>
</comment>
<evidence type="ECO:0000256" key="12">
    <source>
        <dbReference type="ARBA" id="ARBA00023012"/>
    </source>
</evidence>
<dbReference type="InterPro" id="IPR003660">
    <property type="entry name" value="HAMP_dom"/>
</dbReference>
<evidence type="ECO:0000256" key="14">
    <source>
        <dbReference type="SAM" id="Phobius"/>
    </source>
</evidence>
<dbReference type="InterPro" id="IPR005467">
    <property type="entry name" value="His_kinase_dom"/>
</dbReference>
<keyword evidence="6" id="KW-0808">Transferase</keyword>
<dbReference type="EC" id="2.7.13.3" evidence="3"/>
<proteinExistence type="predicted"/>